<name>A0ABX6W9M5_STRMQ</name>
<evidence type="ECO:0000313" key="5">
    <source>
        <dbReference type="Proteomes" id="UP000663421"/>
    </source>
</evidence>
<keyword evidence="5" id="KW-1185">Reference proteome</keyword>
<feature type="region of interest" description="Disordered" evidence="1">
    <location>
        <begin position="35"/>
        <end position="112"/>
    </location>
</feature>
<gene>
    <name evidence="4" type="ORF">I1A49_25390</name>
</gene>
<evidence type="ECO:0000313" key="4">
    <source>
        <dbReference type="EMBL" id="QPI57796.1"/>
    </source>
</evidence>
<feature type="chain" id="PRO_5045344070" evidence="2">
    <location>
        <begin position="33"/>
        <end position="257"/>
    </location>
</feature>
<dbReference type="Proteomes" id="UP000663421">
    <property type="component" value="Chromosome"/>
</dbReference>
<sequence>MRSNTTARTARRRTLRVAAAVLTAAAALTLTACNDSDAGNAKSAGQADTAPAGSGSSDSSDGAQGSSDGAHGSSDGAQGSDAKAKGGSETGAGENAPGSGQAATEGGGRAHAGVERCHTENLEAAFATGEDALPVPEGDADGSTTATIVLTNKGSYSCKLGGFPGVDLTSVNGGQRWSLVRSSQKWSSMEVEAGQSTEFTLNLAFTKEEEGFYQPAWVEVTPPNETEALKIEWPWEGDTLVDQRGATHPGTFVNPIG</sequence>
<evidence type="ECO:0000256" key="1">
    <source>
        <dbReference type="SAM" id="MobiDB-lite"/>
    </source>
</evidence>
<dbReference type="InterPro" id="IPR025326">
    <property type="entry name" value="DUF4232"/>
</dbReference>
<proteinExistence type="predicted"/>
<organism evidence="4 5">
    <name type="scientific">Streptomyces malaysiensis</name>
    <dbReference type="NCBI Taxonomy" id="92644"/>
    <lineage>
        <taxon>Bacteria</taxon>
        <taxon>Bacillati</taxon>
        <taxon>Actinomycetota</taxon>
        <taxon>Actinomycetes</taxon>
        <taxon>Kitasatosporales</taxon>
        <taxon>Streptomycetaceae</taxon>
        <taxon>Streptomyces</taxon>
        <taxon>Streptomyces violaceusniger group</taxon>
    </lineage>
</organism>
<keyword evidence="2" id="KW-0732">Signal</keyword>
<feature type="compositionally biased region" description="Low complexity" evidence="1">
    <location>
        <begin position="52"/>
        <end position="81"/>
    </location>
</feature>
<evidence type="ECO:0000259" key="3">
    <source>
        <dbReference type="Pfam" id="PF14016"/>
    </source>
</evidence>
<dbReference type="EMBL" id="CP065050">
    <property type="protein sequence ID" value="QPI57796.1"/>
    <property type="molecule type" value="Genomic_DNA"/>
</dbReference>
<dbReference type="PROSITE" id="PS51257">
    <property type="entry name" value="PROKAR_LIPOPROTEIN"/>
    <property type="match status" value="1"/>
</dbReference>
<feature type="domain" description="DUF4232" evidence="3">
    <location>
        <begin position="117"/>
        <end position="234"/>
    </location>
</feature>
<accession>A0ABX6W9M5</accession>
<evidence type="ECO:0000256" key="2">
    <source>
        <dbReference type="SAM" id="SignalP"/>
    </source>
</evidence>
<feature type="signal peptide" evidence="2">
    <location>
        <begin position="1"/>
        <end position="32"/>
    </location>
</feature>
<reference evidence="4 5" key="1">
    <citation type="submission" date="2020-11" db="EMBL/GenBank/DDBJ databases">
        <title>Complete genome sequence unveiled secondary metabolic potentials in Streptomyces solisilvae HNM0141.</title>
        <authorList>
            <person name="Huang X."/>
        </authorList>
    </citation>
    <scope>NUCLEOTIDE SEQUENCE [LARGE SCALE GENOMIC DNA]</scope>
    <source>
        <strain evidence="4 5">HNM0141</strain>
    </source>
</reference>
<dbReference type="Pfam" id="PF14016">
    <property type="entry name" value="DUF4232"/>
    <property type="match status" value="1"/>
</dbReference>
<protein>
    <submittedName>
        <fullName evidence="4">DUF4232 domain-containing protein</fullName>
    </submittedName>
</protein>